<dbReference type="OrthoDB" id="3043660at2759"/>
<dbReference type="EMBL" id="JADNYJ010000084">
    <property type="protein sequence ID" value="KAF8888475.1"/>
    <property type="molecule type" value="Genomic_DNA"/>
</dbReference>
<evidence type="ECO:0000313" key="3">
    <source>
        <dbReference type="Proteomes" id="UP000724874"/>
    </source>
</evidence>
<feature type="signal peptide" evidence="1">
    <location>
        <begin position="1"/>
        <end position="18"/>
    </location>
</feature>
<feature type="chain" id="PRO_5040172480" evidence="1">
    <location>
        <begin position="19"/>
        <end position="156"/>
    </location>
</feature>
<gene>
    <name evidence="2" type="ORF">CPB84DRAFT_1749494</name>
</gene>
<evidence type="ECO:0000256" key="1">
    <source>
        <dbReference type="SAM" id="SignalP"/>
    </source>
</evidence>
<organism evidence="2 3">
    <name type="scientific">Gymnopilus junonius</name>
    <name type="common">Spectacular rustgill mushroom</name>
    <name type="synonym">Gymnopilus spectabilis subsp. junonius</name>
    <dbReference type="NCBI Taxonomy" id="109634"/>
    <lineage>
        <taxon>Eukaryota</taxon>
        <taxon>Fungi</taxon>
        <taxon>Dikarya</taxon>
        <taxon>Basidiomycota</taxon>
        <taxon>Agaricomycotina</taxon>
        <taxon>Agaricomycetes</taxon>
        <taxon>Agaricomycetidae</taxon>
        <taxon>Agaricales</taxon>
        <taxon>Agaricineae</taxon>
        <taxon>Hymenogastraceae</taxon>
        <taxon>Gymnopilus</taxon>
    </lineage>
</organism>
<dbReference type="AlphaFoldDB" id="A0A9P5NKA9"/>
<comment type="caution">
    <text evidence="2">The sequence shown here is derived from an EMBL/GenBank/DDBJ whole genome shotgun (WGS) entry which is preliminary data.</text>
</comment>
<protein>
    <submittedName>
        <fullName evidence="2">Uncharacterized protein</fullName>
    </submittedName>
</protein>
<sequence length="156" mass="16552">MKFAFSTAVLSLASLASATILPRQSCPEASRFGNLIVSSPTNATSYNPGDPIDIQVDFHCAITNFGIVPQFIDYTIQVNEDQNNGHEAPIVLARRTLAAGATTDEFSTTIPFAFYFAGAPYNVVLTDTYPTQGTDGTSQVLLQGGIEAPITINASS</sequence>
<keyword evidence="1" id="KW-0732">Signal</keyword>
<evidence type="ECO:0000313" key="2">
    <source>
        <dbReference type="EMBL" id="KAF8888475.1"/>
    </source>
</evidence>
<name>A0A9P5NKA9_GYMJU</name>
<keyword evidence="3" id="KW-1185">Reference proteome</keyword>
<accession>A0A9P5NKA9</accession>
<proteinExistence type="predicted"/>
<reference evidence="2" key="1">
    <citation type="submission" date="2020-11" db="EMBL/GenBank/DDBJ databases">
        <authorList>
            <consortium name="DOE Joint Genome Institute"/>
            <person name="Ahrendt S."/>
            <person name="Riley R."/>
            <person name="Andreopoulos W."/>
            <person name="LaButti K."/>
            <person name="Pangilinan J."/>
            <person name="Ruiz-duenas F.J."/>
            <person name="Barrasa J.M."/>
            <person name="Sanchez-Garcia M."/>
            <person name="Camarero S."/>
            <person name="Miyauchi S."/>
            <person name="Serrano A."/>
            <person name="Linde D."/>
            <person name="Babiker R."/>
            <person name="Drula E."/>
            <person name="Ayuso-Fernandez I."/>
            <person name="Pacheco R."/>
            <person name="Padilla G."/>
            <person name="Ferreira P."/>
            <person name="Barriuso J."/>
            <person name="Kellner H."/>
            <person name="Castanera R."/>
            <person name="Alfaro M."/>
            <person name="Ramirez L."/>
            <person name="Pisabarro A.G."/>
            <person name="Kuo A."/>
            <person name="Tritt A."/>
            <person name="Lipzen A."/>
            <person name="He G."/>
            <person name="Yan M."/>
            <person name="Ng V."/>
            <person name="Cullen D."/>
            <person name="Martin F."/>
            <person name="Rosso M.-N."/>
            <person name="Henrissat B."/>
            <person name="Hibbett D."/>
            <person name="Martinez A.T."/>
            <person name="Grigoriev I.V."/>
        </authorList>
    </citation>
    <scope>NUCLEOTIDE SEQUENCE</scope>
    <source>
        <strain evidence="2">AH 44721</strain>
    </source>
</reference>
<dbReference type="Proteomes" id="UP000724874">
    <property type="component" value="Unassembled WGS sequence"/>
</dbReference>